<protein>
    <recommendedName>
        <fullName evidence="1">protein-disulfide reductase</fullName>
        <ecNumber evidence="1">1.8.1.8</ecNumber>
    </recommendedName>
</protein>
<evidence type="ECO:0000259" key="8">
    <source>
        <dbReference type="PROSITE" id="PS51352"/>
    </source>
</evidence>
<evidence type="ECO:0000256" key="7">
    <source>
        <dbReference type="ARBA" id="ARBA00047804"/>
    </source>
</evidence>
<feature type="domain" description="Thioredoxin" evidence="8">
    <location>
        <begin position="7"/>
        <end position="168"/>
    </location>
</feature>
<dbReference type="EC" id="1.8.1.8" evidence="1"/>
<evidence type="ECO:0000313" key="10">
    <source>
        <dbReference type="Proteomes" id="UP000306102"/>
    </source>
</evidence>
<keyword evidence="4" id="KW-0520">NAD</keyword>
<evidence type="ECO:0000256" key="1">
    <source>
        <dbReference type="ARBA" id="ARBA00012612"/>
    </source>
</evidence>
<evidence type="ECO:0000256" key="4">
    <source>
        <dbReference type="ARBA" id="ARBA00023027"/>
    </source>
</evidence>
<comment type="catalytic activity">
    <reaction evidence="7">
        <text>[protein]-dithiol + NADP(+) = [protein]-disulfide + NADPH + H(+)</text>
        <dbReference type="Rhea" id="RHEA:18753"/>
        <dbReference type="Rhea" id="RHEA-COMP:10593"/>
        <dbReference type="Rhea" id="RHEA-COMP:10594"/>
        <dbReference type="ChEBI" id="CHEBI:15378"/>
        <dbReference type="ChEBI" id="CHEBI:29950"/>
        <dbReference type="ChEBI" id="CHEBI:50058"/>
        <dbReference type="ChEBI" id="CHEBI:57783"/>
        <dbReference type="ChEBI" id="CHEBI:58349"/>
        <dbReference type="EC" id="1.8.1.8"/>
    </reaction>
</comment>
<name>A0A4V3WJQ0_CAMSN</name>
<evidence type="ECO:0000256" key="3">
    <source>
        <dbReference type="ARBA" id="ARBA00023002"/>
    </source>
</evidence>
<dbReference type="CDD" id="cd03009">
    <property type="entry name" value="TryX_like_TryX_NRX"/>
    <property type="match status" value="1"/>
</dbReference>
<gene>
    <name evidence="9" type="ORF">TEA_010644</name>
</gene>
<accession>A0A4V3WJQ0</accession>
<sequence>MANSNDNNVTQDLLSFLSNKDRDFLIRNNGDQVKVSTLVGKIVGLYFSSSRCGSCRHFTPNLVEVHEELSSKGDFEVVFISSDRVDEEFDAYFVKMPWLAIPFSDFETLKRLKELFKVRGIPHLMILDGTGKVSSNQGVRIIQDYGVEGYPFTSKRINVLREEEEAMKKEQSLGSILVSKSLNI</sequence>
<comment type="caution">
    <text evidence="9">The sequence shown here is derived from an EMBL/GenBank/DDBJ whole genome shotgun (WGS) entry which is preliminary data.</text>
</comment>
<dbReference type="InterPro" id="IPR045870">
    <property type="entry name" value="TryX_NRX_thioredoxin_dom"/>
</dbReference>
<dbReference type="PANTHER" id="PTHR13871">
    <property type="entry name" value="THIOREDOXIN"/>
    <property type="match status" value="1"/>
</dbReference>
<evidence type="ECO:0000256" key="6">
    <source>
        <dbReference type="ARBA" id="ARBA00047388"/>
    </source>
</evidence>
<dbReference type="SUPFAM" id="SSF52833">
    <property type="entry name" value="Thioredoxin-like"/>
    <property type="match status" value="1"/>
</dbReference>
<dbReference type="Gene3D" id="3.40.30.10">
    <property type="entry name" value="Glutaredoxin"/>
    <property type="match status" value="1"/>
</dbReference>
<dbReference type="GO" id="GO:0004791">
    <property type="term" value="F:thioredoxin-disulfide reductase (NADPH) activity"/>
    <property type="evidence" value="ECO:0007669"/>
    <property type="project" value="InterPro"/>
</dbReference>
<evidence type="ECO:0000256" key="2">
    <source>
        <dbReference type="ARBA" id="ARBA00022737"/>
    </source>
</evidence>
<evidence type="ECO:0000256" key="5">
    <source>
        <dbReference type="ARBA" id="ARBA00025782"/>
    </source>
</evidence>
<keyword evidence="2" id="KW-0677">Repeat</keyword>
<dbReference type="PANTHER" id="PTHR13871:SF96">
    <property type="entry name" value="THIOREDOXIN DOMAIN-CONTAINING PROTEIN"/>
    <property type="match status" value="1"/>
</dbReference>
<dbReference type="AlphaFoldDB" id="A0A4V3WJQ0"/>
<proteinExistence type="inferred from homology"/>
<dbReference type="InterPro" id="IPR052259">
    <property type="entry name" value="Nucleoredoxin-like"/>
</dbReference>
<reference evidence="9 10" key="1">
    <citation type="journal article" date="2018" name="Proc. Natl. Acad. Sci. U.S.A.">
        <title>Draft genome sequence of Camellia sinensis var. sinensis provides insights into the evolution of the tea genome and tea quality.</title>
        <authorList>
            <person name="Wei C."/>
            <person name="Yang H."/>
            <person name="Wang S."/>
            <person name="Zhao J."/>
            <person name="Liu C."/>
            <person name="Gao L."/>
            <person name="Xia E."/>
            <person name="Lu Y."/>
            <person name="Tai Y."/>
            <person name="She G."/>
            <person name="Sun J."/>
            <person name="Cao H."/>
            <person name="Tong W."/>
            <person name="Gao Q."/>
            <person name="Li Y."/>
            <person name="Deng W."/>
            <person name="Jiang X."/>
            <person name="Wang W."/>
            <person name="Chen Q."/>
            <person name="Zhang S."/>
            <person name="Li H."/>
            <person name="Wu J."/>
            <person name="Wang P."/>
            <person name="Li P."/>
            <person name="Shi C."/>
            <person name="Zheng F."/>
            <person name="Jian J."/>
            <person name="Huang B."/>
            <person name="Shan D."/>
            <person name="Shi M."/>
            <person name="Fang C."/>
            <person name="Yue Y."/>
            <person name="Li F."/>
            <person name="Li D."/>
            <person name="Wei S."/>
            <person name="Han B."/>
            <person name="Jiang C."/>
            <person name="Yin Y."/>
            <person name="Xia T."/>
            <person name="Zhang Z."/>
            <person name="Bennetzen J.L."/>
            <person name="Zhao S."/>
            <person name="Wan X."/>
        </authorList>
    </citation>
    <scope>NUCLEOTIDE SEQUENCE [LARGE SCALE GENOMIC DNA]</scope>
    <source>
        <strain evidence="10">cv. Shuchazao</strain>
        <tissue evidence="9">Leaf</tissue>
    </source>
</reference>
<keyword evidence="10" id="KW-1185">Reference proteome</keyword>
<dbReference type="Pfam" id="PF13905">
    <property type="entry name" value="Thioredoxin_8"/>
    <property type="match status" value="1"/>
</dbReference>
<dbReference type="InterPro" id="IPR013766">
    <property type="entry name" value="Thioredoxin_domain"/>
</dbReference>
<dbReference type="PROSITE" id="PS51352">
    <property type="entry name" value="THIOREDOXIN_2"/>
    <property type="match status" value="1"/>
</dbReference>
<keyword evidence="3" id="KW-0560">Oxidoreductase</keyword>
<comment type="similarity">
    <text evidence="5">Belongs to the nucleoredoxin family.</text>
</comment>
<dbReference type="EMBL" id="SDRB02012418">
    <property type="protein sequence ID" value="THF97826.1"/>
    <property type="molecule type" value="Genomic_DNA"/>
</dbReference>
<dbReference type="InterPro" id="IPR036249">
    <property type="entry name" value="Thioredoxin-like_sf"/>
</dbReference>
<organism evidence="9 10">
    <name type="scientific">Camellia sinensis var. sinensis</name>
    <name type="common">China tea</name>
    <dbReference type="NCBI Taxonomy" id="542762"/>
    <lineage>
        <taxon>Eukaryota</taxon>
        <taxon>Viridiplantae</taxon>
        <taxon>Streptophyta</taxon>
        <taxon>Embryophyta</taxon>
        <taxon>Tracheophyta</taxon>
        <taxon>Spermatophyta</taxon>
        <taxon>Magnoliopsida</taxon>
        <taxon>eudicotyledons</taxon>
        <taxon>Gunneridae</taxon>
        <taxon>Pentapetalae</taxon>
        <taxon>asterids</taxon>
        <taxon>Ericales</taxon>
        <taxon>Theaceae</taxon>
        <taxon>Camellia</taxon>
    </lineage>
</organism>
<dbReference type="Proteomes" id="UP000306102">
    <property type="component" value="Unassembled WGS sequence"/>
</dbReference>
<comment type="catalytic activity">
    <reaction evidence="6">
        <text>[protein]-dithiol + NAD(+) = [protein]-disulfide + NADH + H(+)</text>
        <dbReference type="Rhea" id="RHEA:18749"/>
        <dbReference type="Rhea" id="RHEA-COMP:10593"/>
        <dbReference type="Rhea" id="RHEA-COMP:10594"/>
        <dbReference type="ChEBI" id="CHEBI:15378"/>
        <dbReference type="ChEBI" id="CHEBI:29950"/>
        <dbReference type="ChEBI" id="CHEBI:50058"/>
        <dbReference type="ChEBI" id="CHEBI:57540"/>
        <dbReference type="ChEBI" id="CHEBI:57945"/>
        <dbReference type="EC" id="1.8.1.8"/>
    </reaction>
</comment>
<dbReference type="InterPro" id="IPR012336">
    <property type="entry name" value="Thioredoxin-like_fold"/>
</dbReference>
<evidence type="ECO:0000313" key="9">
    <source>
        <dbReference type="EMBL" id="THF97826.1"/>
    </source>
</evidence>